<organism evidence="1 2">
    <name type="scientific">Vermiconidia calcicola</name>
    <dbReference type="NCBI Taxonomy" id="1690605"/>
    <lineage>
        <taxon>Eukaryota</taxon>
        <taxon>Fungi</taxon>
        <taxon>Dikarya</taxon>
        <taxon>Ascomycota</taxon>
        <taxon>Pezizomycotina</taxon>
        <taxon>Dothideomycetes</taxon>
        <taxon>Dothideomycetidae</taxon>
        <taxon>Mycosphaerellales</taxon>
        <taxon>Extremaceae</taxon>
        <taxon>Vermiconidia</taxon>
    </lineage>
</organism>
<accession>A0ACC3NK01</accession>
<proteinExistence type="predicted"/>
<protein>
    <submittedName>
        <fullName evidence="1">Uncharacterized protein</fullName>
    </submittedName>
</protein>
<reference evidence="1" key="1">
    <citation type="submission" date="2023-07" db="EMBL/GenBank/DDBJ databases">
        <title>Black Yeasts Isolated from many extreme environments.</title>
        <authorList>
            <person name="Coleine C."/>
            <person name="Stajich J.E."/>
            <person name="Selbmann L."/>
        </authorList>
    </citation>
    <scope>NUCLEOTIDE SEQUENCE</scope>
    <source>
        <strain evidence="1">CCFEE 5714</strain>
    </source>
</reference>
<comment type="caution">
    <text evidence="1">The sequence shown here is derived from an EMBL/GenBank/DDBJ whole genome shotgun (WGS) entry which is preliminary data.</text>
</comment>
<keyword evidence="2" id="KW-1185">Reference proteome</keyword>
<dbReference type="EMBL" id="JAUTXU010000035">
    <property type="protein sequence ID" value="KAK3717833.1"/>
    <property type="molecule type" value="Genomic_DNA"/>
</dbReference>
<gene>
    <name evidence="1" type="ORF">LTR37_005604</name>
</gene>
<evidence type="ECO:0000313" key="2">
    <source>
        <dbReference type="Proteomes" id="UP001281147"/>
    </source>
</evidence>
<sequence length="231" mass="26021">MSTVNTMTTLHPSNPYYKLSRHLDDQASTILDPYTPKTQQSASPPQCTSHPPQRSFSVPNEATTIPTSPKRIPQYRTHSLAHGGIYFERTPIDTSPPNDAEMIIATVRITPSFRRASVEGSTSLPSRPPRRGFLRRMSTHLNSSQDKEFTYAAMKMPRGDYKRWFARDKDGVYVGTEVPEREWTAEELRAKFGEFQDLALRSIPGGQEFGEKRRVGGRGGGKVMSEDFLGR</sequence>
<evidence type="ECO:0000313" key="1">
    <source>
        <dbReference type="EMBL" id="KAK3717833.1"/>
    </source>
</evidence>
<name>A0ACC3NK01_9PEZI</name>
<dbReference type="Proteomes" id="UP001281147">
    <property type="component" value="Unassembled WGS sequence"/>
</dbReference>